<proteinExistence type="predicted"/>
<gene>
    <name evidence="2" type="ORF">GCM10011499_07270</name>
</gene>
<dbReference type="InterPro" id="IPR020550">
    <property type="entry name" value="Inositol_monophosphatase_CS"/>
</dbReference>
<dbReference type="InterPro" id="IPR000760">
    <property type="entry name" value="Inositol_monophosphatase-like"/>
</dbReference>
<evidence type="ECO:0008006" key="4">
    <source>
        <dbReference type="Google" id="ProtNLM"/>
    </source>
</evidence>
<sequence length="74" mass="8133">MVAEGAADIYPRFGRTMQWDIAAGHAVLSAAGGVLRNVWGSDYRYRQPDIDDQESLANSWFIAFGDKPEEISAA</sequence>
<dbReference type="GO" id="GO:0046872">
    <property type="term" value="F:metal ion binding"/>
    <property type="evidence" value="ECO:0007669"/>
    <property type="project" value="UniProtKB-KW"/>
</dbReference>
<dbReference type="SUPFAM" id="SSF56655">
    <property type="entry name" value="Carbohydrate phosphatase"/>
    <property type="match status" value="1"/>
</dbReference>
<dbReference type="Gene3D" id="3.40.190.80">
    <property type="match status" value="1"/>
</dbReference>
<keyword evidence="1" id="KW-0460">Magnesium</keyword>
<comment type="caution">
    <text evidence="2">The sequence shown here is derived from an EMBL/GenBank/DDBJ whole genome shotgun (WGS) entry which is preliminary data.</text>
</comment>
<keyword evidence="3" id="KW-1185">Reference proteome</keyword>
<comment type="cofactor">
    <cofactor evidence="1">
        <name>Mg(2+)</name>
        <dbReference type="ChEBI" id="CHEBI:18420"/>
    </cofactor>
</comment>
<dbReference type="PROSITE" id="PS00630">
    <property type="entry name" value="IMP_2"/>
    <property type="match status" value="1"/>
</dbReference>
<name>A0A916R7I0_9HYPH</name>
<evidence type="ECO:0000313" key="3">
    <source>
        <dbReference type="Proteomes" id="UP000596977"/>
    </source>
</evidence>
<organism evidence="2 3">
    <name type="scientific">Pelagibacterium lentulum</name>
    <dbReference type="NCBI Taxonomy" id="2029865"/>
    <lineage>
        <taxon>Bacteria</taxon>
        <taxon>Pseudomonadati</taxon>
        <taxon>Pseudomonadota</taxon>
        <taxon>Alphaproteobacteria</taxon>
        <taxon>Hyphomicrobiales</taxon>
        <taxon>Devosiaceae</taxon>
        <taxon>Pelagibacterium</taxon>
    </lineage>
</organism>
<evidence type="ECO:0000256" key="1">
    <source>
        <dbReference type="PIRSR" id="PIRSR600760-2"/>
    </source>
</evidence>
<reference evidence="2 3" key="1">
    <citation type="journal article" date="2014" name="Int. J. Syst. Evol. Microbiol.">
        <title>Complete genome sequence of Corynebacterium casei LMG S-19264T (=DSM 44701T), isolated from a smear-ripened cheese.</title>
        <authorList>
            <consortium name="US DOE Joint Genome Institute (JGI-PGF)"/>
            <person name="Walter F."/>
            <person name="Albersmeier A."/>
            <person name="Kalinowski J."/>
            <person name="Ruckert C."/>
        </authorList>
    </citation>
    <scope>NUCLEOTIDE SEQUENCE [LARGE SCALE GENOMIC DNA]</scope>
    <source>
        <strain evidence="2 3">CGMCC 1.15896</strain>
    </source>
</reference>
<dbReference type="EMBL" id="BMKB01000001">
    <property type="protein sequence ID" value="GGA40293.1"/>
    <property type="molecule type" value="Genomic_DNA"/>
</dbReference>
<dbReference type="RefSeq" id="WP_188681846.1">
    <property type="nucleotide sequence ID" value="NZ_BMKB01000001.1"/>
</dbReference>
<dbReference type="GO" id="GO:0046854">
    <property type="term" value="P:phosphatidylinositol phosphate biosynthetic process"/>
    <property type="evidence" value="ECO:0007669"/>
    <property type="project" value="InterPro"/>
</dbReference>
<feature type="binding site" evidence="1">
    <location>
        <position position="20"/>
    </location>
    <ligand>
        <name>Mg(2+)</name>
        <dbReference type="ChEBI" id="CHEBI:18420"/>
        <label>1</label>
        <note>catalytic</note>
    </ligand>
</feature>
<keyword evidence="1" id="KW-0479">Metal-binding</keyword>
<accession>A0A916R7I0</accession>
<evidence type="ECO:0000313" key="2">
    <source>
        <dbReference type="EMBL" id="GGA40293.1"/>
    </source>
</evidence>
<dbReference type="AlphaFoldDB" id="A0A916R7I0"/>
<dbReference type="Pfam" id="PF00459">
    <property type="entry name" value="Inositol_P"/>
    <property type="match status" value="1"/>
</dbReference>
<dbReference type="Proteomes" id="UP000596977">
    <property type="component" value="Unassembled WGS sequence"/>
</dbReference>
<protein>
    <recommendedName>
        <fullName evidence="4">3'(2'),5'-bisphosphate nucleotidase CysQ</fullName>
    </recommendedName>
</protein>